<sequence length="492" mass="53373">MLSGLFTSTLTQQVISYPVITAESHGANDTATVDRATSFSAYDGNQLVFDPYDTSREQQAVFQGAFTAPQEPAQQVRPVCSSGECSWPLYGSLAVCGEVVNLTAQGNQTLLNTLRQNTAKRLVAQFNSSIATAEAMGYAFYFTSVPAVFPVISGLFDQPSGAFNASVTALMISDSYIAYSDQLMNNSLSAMADLSTIKYLELGFWWCTKTYSTSVRAGQHTTIEIETVSKLKEPTSPLNMPWAVDFYPCYTSGTCKATFGDLQAHLEPPSRADRDGTNYTLHVWTELTASALVAATMFDSVFYDARRGIVSSNGGGIAKTYALSLLGDFQSTALPAPETQLRNIRGVVQNMARAMTNLVRTMPSTRQTRPAAENTIHGTVKTPQAFVKINWEWTSLLAAQLGLTAVFLGLTIARTRAARMQVIKSSSLATLCALDKATRLQVGGLHDLVALERQARTVGVKLERGSSGVALWLGMRRPRPETWQPVPFSVPG</sequence>
<reference evidence="1" key="1">
    <citation type="journal article" date="2023" name="Mol. Phylogenet. Evol.">
        <title>Genome-scale phylogeny and comparative genomics of the fungal order Sordariales.</title>
        <authorList>
            <person name="Hensen N."/>
            <person name="Bonometti L."/>
            <person name="Westerberg I."/>
            <person name="Brannstrom I.O."/>
            <person name="Guillou S."/>
            <person name="Cros-Aarteil S."/>
            <person name="Calhoun S."/>
            <person name="Haridas S."/>
            <person name="Kuo A."/>
            <person name="Mondo S."/>
            <person name="Pangilinan J."/>
            <person name="Riley R."/>
            <person name="LaButti K."/>
            <person name="Andreopoulos B."/>
            <person name="Lipzen A."/>
            <person name="Chen C."/>
            <person name="Yan M."/>
            <person name="Daum C."/>
            <person name="Ng V."/>
            <person name="Clum A."/>
            <person name="Steindorff A."/>
            <person name="Ohm R.A."/>
            <person name="Martin F."/>
            <person name="Silar P."/>
            <person name="Natvig D.O."/>
            <person name="Lalanne C."/>
            <person name="Gautier V."/>
            <person name="Ament-Velasquez S.L."/>
            <person name="Kruys A."/>
            <person name="Hutchinson M.I."/>
            <person name="Powell A.J."/>
            <person name="Barry K."/>
            <person name="Miller A.N."/>
            <person name="Grigoriev I.V."/>
            <person name="Debuchy R."/>
            <person name="Gladieux P."/>
            <person name="Hiltunen Thoren M."/>
            <person name="Johannesson H."/>
        </authorList>
    </citation>
    <scope>NUCLEOTIDE SEQUENCE</scope>
    <source>
        <strain evidence="1">CBS 314.62</strain>
    </source>
</reference>
<dbReference type="PANTHER" id="PTHR35394">
    <property type="entry name" value="DUF3176 DOMAIN-CONTAINING PROTEIN"/>
    <property type="match status" value="1"/>
</dbReference>
<comment type="caution">
    <text evidence="1">The sequence shown here is derived from an EMBL/GenBank/DDBJ whole genome shotgun (WGS) entry which is preliminary data.</text>
</comment>
<dbReference type="Proteomes" id="UP001270362">
    <property type="component" value="Unassembled WGS sequence"/>
</dbReference>
<reference evidence="1" key="2">
    <citation type="submission" date="2023-06" db="EMBL/GenBank/DDBJ databases">
        <authorList>
            <consortium name="Lawrence Berkeley National Laboratory"/>
            <person name="Haridas S."/>
            <person name="Hensen N."/>
            <person name="Bonometti L."/>
            <person name="Westerberg I."/>
            <person name="Brannstrom I.O."/>
            <person name="Guillou S."/>
            <person name="Cros-Aarteil S."/>
            <person name="Calhoun S."/>
            <person name="Kuo A."/>
            <person name="Mondo S."/>
            <person name="Pangilinan J."/>
            <person name="Riley R."/>
            <person name="Labutti K."/>
            <person name="Andreopoulos B."/>
            <person name="Lipzen A."/>
            <person name="Chen C."/>
            <person name="Yanf M."/>
            <person name="Daum C."/>
            <person name="Ng V."/>
            <person name="Clum A."/>
            <person name="Steindorff A."/>
            <person name="Ohm R."/>
            <person name="Martin F."/>
            <person name="Silar P."/>
            <person name="Natvig D."/>
            <person name="Lalanne C."/>
            <person name="Gautier V."/>
            <person name="Ament-Velasquez S.L."/>
            <person name="Kruys A."/>
            <person name="Hutchinson M.I."/>
            <person name="Powell A.J."/>
            <person name="Barry K."/>
            <person name="Miller A.N."/>
            <person name="Grigoriev I.V."/>
            <person name="Debuchy R."/>
            <person name="Gladieux P."/>
            <person name="Thoren M.H."/>
            <person name="Johannesson H."/>
        </authorList>
    </citation>
    <scope>NUCLEOTIDE SEQUENCE</scope>
    <source>
        <strain evidence="1">CBS 314.62</strain>
    </source>
</reference>
<dbReference type="AlphaFoldDB" id="A0AAE1CIW7"/>
<keyword evidence="2" id="KW-1185">Reference proteome</keyword>
<proteinExistence type="predicted"/>
<accession>A0AAE1CIW7</accession>
<dbReference type="PANTHER" id="PTHR35394:SF5">
    <property type="entry name" value="DUF3176 DOMAIN-CONTAINING PROTEIN"/>
    <property type="match status" value="1"/>
</dbReference>
<gene>
    <name evidence="1" type="ORF">B0T22DRAFT_369542</name>
</gene>
<evidence type="ECO:0000313" key="1">
    <source>
        <dbReference type="EMBL" id="KAK3695708.1"/>
    </source>
</evidence>
<name>A0AAE1CIW7_9PEZI</name>
<dbReference type="EMBL" id="JAULSO010000001">
    <property type="protein sequence ID" value="KAK3695708.1"/>
    <property type="molecule type" value="Genomic_DNA"/>
</dbReference>
<evidence type="ECO:0000313" key="2">
    <source>
        <dbReference type="Proteomes" id="UP001270362"/>
    </source>
</evidence>
<protein>
    <submittedName>
        <fullName evidence="1">Uncharacterized protein</fullName>
    </submittedName>
</protein>
<organism evidence="1 2">
    <name type="scientific">Podospora appendiculata</name>
    <dbReference type="NCBI Taxonomy" id="314037"/>
    <lineage>
        <taxon>Eukaryota</taxon>
        <taxon>Fungi</taxon>
        <taxon>Dikarya</taxon>
        <taxon>Ascomycota</taxon>
        <taxon>Pezizomycotina</taxon>
        <taxon>Sordariomycetes</taxon>
        <taxon>Sordariomycetidae</taxon>
        <taxon>Sordariales</taxon>
        <taxon>Podosporaceae</taxon>
        <taxon>Podospora</taxon>
    </lineage>
</organism>